<dbReference type="AlphaFoldDB" id="A0A7I7WJX1"/>
<feature type="transmembrane region" description="Helical" evidence="2">
    <location>
        <begin position="63"/>
        <end position="82"/>
    </location>
</feature>
<sequence length="226" mass="24367">MSDVNIRIRSRGGKMHMPRSRGAATGVLLIVLGLWGALIPFVGPYFNFAFTPDQEWAWTAARGWLQVLPGVVTVLGGLLLTLSDNRATAMLGAWMSGLAGAWFVAGRAVAAPLNLGAVGTPVATTETKAAWLELTYFSGLGALIIFLAAVCIGRLSVRSLRDIRRADAPVTLAEDDADRDPVPAPSKSVESVEKSETSADNDHDDKTPRRRRMGDLFRRRHATSAR</sequence>
<dbReference type="RefSeq" id="WP_163685774.1">
    <property type="nucleotide sequence ID" value="NZ_AP022608.1"/>
</dbReference>
<feature type="transmembrane region" description="Helical" evidence="2">
    <location>
        <begin position="130"/>
        <end position="155"/>
    </location>
</feature>
<evidence type="ECO:0000256" key="2">
    <source>
        <dbReference type="SAM" id="Phobius"/>
    </source>
</evidence>
<dbReference type="Proteomes" id="UP000466187">
    <property type="component" value="Chromosome"/>
</dbReference>
<feature type="region of interest" description="Disordered" evidence="1">
    <location>
        <begin position="172"/>
        <end position="226"/>
    </location>
</feature>
<evidence type="ECO:0000256" key="1">
    <source>
        <dbReference type="SAM" id="MobiDB-lite"/>
    </source>
</evidence>
<protein>
    <recommendedName>
        <fullName evidence="5">Secreted protein</fullName>
    </recommendedName>
</protein>
<gene>
    <name evidence="3" type="ORF">MGAD_13400</name>
</gene>
<name>A0A7I7WJX1_MYCGU</name>
<evidence type="ECO:0000313" key="4">
    <source>
        <dbReference type="Proteomes" id="UP000466187"/>
    </source>
</evidence>
<feature type="compositionally biased region" description="Basic and acidic residues" evidence="1">
    <location>
        <begin position="190"/>
        <end position="217"/>
    </location>
</feature>
<keyword evidence="2" id="KW-1133">Transmembrane helix</keyword>
<keyword evidence="2" id="KW-0472">Membrane</keyword>
<reference evidence="3 4" key="1">
    <citation type="journal article" date="2019" name="Emerg. Microbes Infect.">
        <title>Comprehensive subspecies identification of 175 nontuberculous mycobacteria species based on 7547 genomic profiles.</title>
        <authorList>
            <person name="Matsumoto Y."/>
            <person name="Kinjo T."/>
            <person name="Motooka D."/>
            <person name="Nabeya D."/>
            <person name="Jung N."/>
            <person name="Uechi K."/>
            <person name="Horii T."/>
            <person name="Iida T."/>
            <person name="Fujita J."/>
            <person name="Nakamura S."/>
        </authorList>
    </citation>
    <scope>NUCLEOTIDE SEQUENCE [LARGE SCALE GENOMIC DNA]</scope>
    <source>
        <strain evidence="3 4">JCM 12688</strain>
    </source>
</reference>
<accession>A0A7I7WJX1</accession>
<organism evidence="3 4">
    <name type="scientific">Mycolicibacterium gadium</name>
    <name type="common">Mycobacterium gadium</name>
    <dbReference type="NCBI Taxonomy" id="1794"/>
    <lineage>
        <taxon>Bacteria</taxon>
        <taxon>Bacillati</taxon>
        <taxon>Actinomycetota</taxon>
        <taxon>Actinomycetes</taxon>
        <taxon>Mycobacteriales</taxon>
        <taxon>Mycobacteriaceae</taxon>
        <taxon>Mycolicibacterium</taxon>
    </lineage>
</organism>
<feature type="transmembrane region" description="Helical" evidence="2">
    <location>
        <begin position="21"/>
        <end position="43"/>
    </location>
</feature>
<dbReference type="EMBL" id="AP022608">
    <property type="protein sequence ID" value="BBZ17005.1"/>
    <property type="molecule type" value="Genomic_DNA"/>
</dbReference>
<proteinExistence type="predicted"/>
<evidence type="ECO:0000313" key="3">
    <source>
        <dbReference type="EMBL" id="BBZ17005.1"/>
    </source>
</evidence>
<dbReference type="KEGG" id="mgad:MGAD_13400"/>
<keyword evidence="2" id="KW-0812">Transmembrane</keyword>
<evidence type="ECO:0008006" key="5">
    <source>
        <dbReference type="Google" id="ProtNLM"/>
    </source>
</evidence>
<feature type="transmembrane region" description="Helical" evidence="2">
    <location>
        <begin position="89"/>
        <end position="110"/>
    </location>
</feature>